<dbReference type="OrthoDB" id="9789113at2"/>
<feature type="transmembrane region" description="Helical" evidence="1">
    <location>
        <begin position="171"/>
        <end position="192"/>
    </location>
</feature>
<dbReference type="Gene3D" id="1.20.144.10">
    <property type="entry name" value="Phosphatidic acid phosphatase type 2/haloperoxidase"/>
    <property type="match status" value="2"/>
</dbReference>
<dbReference type="InterPro" id="IPR000326">
    <property type="entry name" value="PAP2/HPO"/>
</dbReference>
<keyword evidence="1" id="KW-0812">Transmembrane</keyword>
<dbReference type="SUPFAM" id="SSF48317">
    <property type="entry name" value="Acid phosphatase/Vanadium-dependent haloperoxidase"/>
    <property type="match status" value="1"/>
</dbReference>
<dbReference type="PANTHER" id="PTHR14969:SF13">
    <property type="entry name" value="AT30094P"/>
    <property type="match status" value="1"/>
</dbReference>
<feature type="transmembrane region" description="Helical" evidence="1">
    <location>
        <begin position="142"/>
        <end position="159"/>
    </location>
</feature>
<feature type="transmembrane region" description="Helical" evidence="1">
    <location>
        <begin position="99"/>
        <end position="122"/>
    </location>
</feature>
<accession>A0A429ZS33</accession>
<dbReference type="PANTHER" id="PTHR14969">
    <property type="entry name" value="SPHINGOSINE-1-PHOSPHATE PHOSPHOHYDROLASE"/>
    <property type="match status" value="1"/>
</dbReference>
<dbReference type="AlphaFoldDB" id="A0A429ZS33"/>
<evidence type="ECO:0000259" key="2">
    <source>
        <dbReference type="SMART" id="SM00014"/>
    </source>
</evidence>
<evidence type="ECO:0000256" key="1">
    <source>
        <dbReference type="SAM" id="Phobius"/>
    </source>
</evidence>
<feature type="transmembrane region" description="Helical" evidence="1">
    <location>
        <begin position="20"/>
        <end position="40"/>
    </location>
</feature>
<dbReference type="InterPro" id="IPR036938">
    <property type="entry name" value="PAP2/HPO_sf"/>
</dbReference>
<evidence type="ECO:0000313" key="4">
    <source>
        <dbReference type="Proteomes" id="UP000287857"/>
    </source>
</evidence>
<dbReference type="CDD" id="cd03392">
    <property type="entry name" value="PAP2_like_2"/>
    <property type="match status" value="1"/>
</dbReference>
<name>A0A429ZS33_9ENTE</name>
<proteinExistence type="predicted"/>
<dbReference type="SMART" id="SM00014">
    <property type="entry name" value="acidPPc"/>
    <property type="match status" value="1"/>
</dbReference>
<feature type="transmembrane region" description="Helical" evidence="1">
    <location>
        <begin position="198"/>
        <end position="216"/>
    </location>
</feature>
<comment type="caution">
    <text evidence="3">The sequence shown here is derived from an EMBL/GenBank/DDBJ whole genome shotgun (WGS) entry which is preliminary data.</text>
</comment>
<dbReference type="EMBL" id="NGJS01000026">
    <property type="protein sequence ID" value="RST96550.1"/>
    <property type="molecule type" value="Genomic_DNA"/>
</dbReference>
<dbReference type="Proteomes" id="UP000287857">
    <property type="component" value="Unassembled WGS sequence"/>
</dbReference>
<keyword evidence="4" id="KW-1185">Reference proteome</keyword>
<protein>
    <recommendedName>
        <fullName evidence="2">Phosphatidic acid phosphatase type 2/haloperoxidase domain-containing protein</fullName>
    </recommendedName>
</protein>
<reference evidence="3 4" key="1">
    <citation type="submission" date="2017-05" db="EMBL/GenBank/DDBJ databases">
        <title>Vagococcus spp. assemblies.</title>
        <authorList>
            <person name="Gulvik C.A."/>
        </authorList>
    </citation>
    <scope>NUCLEOTIDE SEQUENCE [LARGE SCALE GENOMIC DNA]</scope>
    <source>
        <strain evidence="3 4">SS1995</strain>
    </source>
</reference>
<dbReference type="Pfam" id="PF01569">
    <property type="entry name" value="PAP2"/>
    <property type="match status" value="1"/>
</dbReference>
<feature type="transmembrane region" description="Helical" evidence="1">
    <location>
        <begin position="73"/>
        <end position="92"/>
    </location>
</feature>
<evidence type="ECO:0000313" key="3">
    <source>
        <dbReference type="EMBL" id="RST96550.1"/>
    </source>
</evidence>
<feature type="domain" description="Phosphatidic acid phosphatase type 2/haloperoxidase" evidence="2">
    <location>
        <begin position="100"/>
        <end position="213"/>
    </location>
</feature>
<keyword evidence="1" id="KW-1133">Transmembrane helix</keyword>
<organism evidence="3 4">
    <name type="scientific">Vagococcus vulneris</name>
    <dbReference type="NCBI Taxonomy" id="1977869"/>
    <lineage>
        <taxon>Bacteria</taxon>
        <taxon>Bacillati</taxon>
        <taxon>Bacillota</taxon>
        <taxon>Bacilli</taxon>
        <taxon>Lactobacillales</taxon>
        <taxon>Enterococcaceae</taxon>
        <taxon>Vagococcus</taxon>
    </lineage>
</organism>
<sequence>MSEFLFIFRRLYMKTHTKGWQIAGITALLGFILLATAVIINERMLTIIDQPIIQIVRGTITPDKTRFFKAMTFFGNTPTIVILTILSFLSLYKWKNKTMAFWLLLNSAIIQGIGNVALKAVFNRPRPAVEHLVYASSTSFPSGHSMGSMLFYGTIILLLPRLVAKKSIRICLQFVLAAIILLVGTSRIYLGVHYPTDVIGGFLVGLTWLCFSYPIFSKKNSLTLTEGSD</sequence>
<keyword evidence="1" id="KW-0472">Membrane</keyword>
<gene>
    <name evidence="3" type="ORF">CBF37_11060</name>
</gene>